<dbReference type="EMBL" id="CP059052">
    <property type="protein sequence ID" value="QLJ16253.1"/>
    <property type="molecule type" value="Genomic_DNA"/>
</dbReference>
<dbReference type="AlphaFoldDB" id="A0A7D5W060"/>
<protein>
    <submittedName>
        <fullName evidence="1">Uncharacterized protein</fullName>
    </submittedName>
</protein>
<evidence type="ECO:0000313" key="2">
    <source>
        <dbReference type="Proteomes" id="UP000510934"/>
    </source>
</evidence>
<reference evidence="1 2" key="1">
    <citation type="journal article" date="2009" name="Mikrobiologiia">
        <title>[Phenanthren biodegradation and interaction of Pseudomonas putida BS3701 and Burkholderia sp.BS3702 in plant rhizosphere].</title>
        <authorList>
            <person name="Ovchinnikova A.A."/>
            <person name="Vetrova A.A."/>
            <person name="Filonov A.E."/>
            <person name="Boronin A.M."/>
        </authorList>
    </citation>
    <scope>NUCLEOTIDE SEQUENCE [LARGE SCALE GENOMIC DNA]</scope>
    <source>
        <strain evidence="1 2">BS3701</strain>
    </source>
</reference>
<organism evidence="1 2">
    <name type="scientific">Pseudomonas putida</name>
    <name type="common">Arthrobacter siderocapsulatus</name>
    <dbReference type="NCBI Taxonomy" id="303"/>
    <lineage>
        <taxon>Bacteria</taxon>
        <taxon>Pseudomonadati</taxon>
        <taxon>Pseudomonadota</taxon>
        <taxon>Gammaproteobacteria</taxon>
        <taxon>Pseudomonadales</taxon>
        <taxon>Pseudomonadaceae</taxon>
        <taxon>Pseudomonas</taxon>
    </lineage>
</organism>
<dbReference type="Proteomes" id="UP000510934">
    <property type="component" value="Chromosome"/>
</dbReference>
<gene>
    <name evidence="1" type="ORF">H0H12_10150</name>
</gene>
<evidence type="ECO:0000313" key="1">
    <source>
        <dbReference type="EMBL" id="QLJ16253.1"/>
    </source>
</evidence>
<proteinExistence type="predicted"/>
<sequence length="96" mass="10793">MNLTIKQFEEETRAAAQEIQRRVRALVGRKIKVLSDYNGQCYGASKPSQKGKTLTIASASVNDSGYLSIRPVEFNVYMRADEFELIGDLAVIEEKH</sequence>
<accession>A0A7D5W060</accession>
<dbReference type="RefSeq" id="WP_180689663.1">
    <property type="nucleotide sequence ID" value="NZ_CP059052.1"/>
</dbReference>
<name>A0A7D5W060_PSEPU</name>